<dbReference type="InterPro" id="IPR004358">
    <property type="entry name" value="Sig_transdc_His_kin-like_C"/>
</dbReference>
<dbReference type="PROSITE" id="PS50110">
    <property type="entry name" value="RESPONSE_REGULATORY"/>
    <property type="match status" value="1"/>
</dbReference>
<dbReference type="SUPFAM" id="SSF55874">
    <property type="entry name" value="ATPase domain of HSP90 chaperone/DNA topoisomerase II/histidine kinase"/>
    <property type="match status" value="1"/>
</dbReference>
<comment type="caution">
    <text evidence="6">The sequence shown here is derived from an EMBL/GenBank/DDBJ whole genome shotgun (WGS) entry which is preliminary data.</text>
</comment>
<dbReference type="InterPro" id="IPR036890">
    <property type="entry name" value="HATPase_C_sf"/>
</dbReference>
<dbReference type="SUPFAM" id="SSF52172">
    <property type="entry name" value="CheY-like"/>
    <property type="match status" value="1"/>
</dbReference>
<dbReference type="CDD" id="cd17546">
    <property type="entry name" value="REC_hyHK_CKI1_RcsC-like"/>
    <property type="match status" value="1"/>
</dbReference>
<dbReference type="Gene3D" id="3.30.565.10">
    <property type="entry name" value="Histidine kinase-like ATPase, C-terminal domain"/>
    <property type="match status" value="1"/>
</dbReference>
<feature type="region of interest" description="Disordered" evidence="3">
    <location>
        <begin position="347"/>
        <end position="383"/>
    </location>
</feature>
<dbReference type="Gene3D" id="3.40.50.2300">
    <property type="match status" value="1"/>
</dbReference>
<evidence type="ECO:0000256" key="1">
    <source>
        <dbReference type="ARBA" id="ARBA00022553"/>
    </source>
</evidence>
<dbReference type="Pfam" id="PF00072">
    <property type="entry name" value="Response_reg"/>
    <property type="match status" value="1"/>
</dbReference>
<dbReference type="Pfam" id="PF02518">
    <property type="entry name" value="HATPase_c"/>
    <property type="match status" value="1"/>
</dbReference>
<dbReference type="InterPro" id="IPR005467">
    <property type="entry name" value="His_kinase_dom"/>
</dbReference>
<dbReference type="PRINTS" id="PR00344">
    <property type="entry name" value="BCTRLSENSOR"/>
</dbReference>
<dbReference type="CDD" id="cd00082">
    <property type="entry name" value="HisKA"/>
    <property type="match status" value="1"/>
</dbReference>
<feature type="region of interest" description="Disordered" evidence="3">
    <location>
        <begin position="396"/>
        <end position="429"/>
    </location>
</feature>
<feature type="domain" description="Response regulatory" evidence="5">
    <location>
        <begin position="1291"/>
        <end position="1412"/>
    </location>
</feature>
<dbReference type="InterPro" id="IPR011006">
    <property type="entry name" value="CheY-like_superfamily"/>
</dbReference>
<sequence>MDLIDQPSWAHAPSAPTADASVSENVRERETYKYDNLGWTSANLNDPHDPVPPVSLASAIDSSLTAYAQLAVYRLNAKRSLISLFDRDYQHVVAEATRSSPLGAREQPRRVSIAEEGDQDQHLGCSGADCAGDAGLWLCGTAIPRSFGICEHVLVSPASSTASSDASHDMGHGSSGADDDLLVSVVPDLAADGRFHNRPYIHGHPFNRFYAGVPIRSPGPDGINIGVYCIFDTEPRPDGLSGDEAKFMRDMSRTIMGYLEYRGSYGRYRRSERMVRGMGNFVEGFDSLDLVGDGGPTRGLGRASKRASRILISADIAEGVKRKEEILAKGGRPPLLPISTAVGANAVEGEEETRNSPGARNDPPISATGPSPSSKASPALDPPAVIASSAPMVAVPKAPSSLAPDDSSRSSTPRPDSRHSAASTSTQQPAVVAQVAQVSSADLQLAESSRVFAKAANIIRQAVEVDGVLFLDATVRSFGGLVGQQQQNEQAGGGQGQQQQRKVSTVGLDNISYLSNDEDAASQTQSAARREDYCNVLGYSTMQGSTIGGDRSPWQFEGLRDRNLQRLLRRYPQGKIFNFDADGSVIQTAASSGVKTSMPGMPPRRPASPTRQWSRDSQDPEDIHLDAGSANKKRSSIQKRWDPAQAVVNLFPGARSVVLIPLWDGQKKRWSAGGFIWTRNPTRVFTTDGTVAFLRVFGLTVMAELYRLNTKAEETIKSNILGSISHELRSPLHGLVGAVELLHDSKLDSVQQNVLNIIETSGKTLVDTINHLLDYSKINSFIENDRADKKDSVLGKVNANPGERSEQGKTRSRTLPVELDCLVEEVVESVLAGYSHERMSAQRSLRDDLDYTRYKDAISQRPAAADSAQERVQIFLDIERSISWRFNTHPGAFRRIVMNLFGNSLKFTRSGFIKVSLTQEAAKPYQHNVGATILLTVSDSGKGISEDYIQNHLFTPFCQEDNFAPGTGLGLSLVRQITVNLGGEIKVASQVGRGTAITVSLPLPFTGDAPVPGDPTGFGEAVQTLRGKKVLLRGFDGLEPDDSRTAPSGLQEAGKLVETQAHFLESTCRDWLSMEVLDGSSNNRAHQQQQQQPDLIIHHDSNVSFGDGERIAGEAECPVFFVCEATVATRNFSHNLPDAASRIRTFEFFAPPFGPRKLARALVHLLGMWETKKQEQAEQQQQQLGPHHTTSVDVLPTSATKGTQVTLTNRPPRVVPEREAREGHGVTVVTSTRATMVASRGAPPPRPLAETDPTPLPTPPEESTLGGEVAPAMTPVVERADPMENTGKPASILIVDDNAINLKILSAYMKKLSRPYVTAINGLESSEMYAHCPSDYCCILTDISMPVMDGLESARRIRQHERANRLQQTPIIALTGLAGAGIQQDAVASGVDMFLTRPVTLKRLVEALESVGLDCKAS</sequence>
<dbReference type="Proteomes" id="UP001583177">
    <property type="component" value="Unassembled WGS sequence"/>
</dbReference>
<dbReference type="PANTHER" id="PTHR43719:SF69">
    <property type="entry name" value="HISTIDINE KINASE G7"/>
    <property type="match status" value="1"/>
</dbReference>
<evidence type="ECO:0000256" key="2">
    <source>
        <dbReference type="PROSITE-ProRule" id="PRU00169"/>
    </source>
</evidence>
<accession>A0ABR3WLR1</accession>
<dbReference type="EMBL" id="JAWRVE010000067">
    <property type="protein sequence ID" value="KAL1864586.1"/>
    <property type="molecule type" value="Genomic_DNA"/>
</dbReference>
<dbReference type="SMART" id="SM00387">
    <property type="entry name" value="HATPase_c"/>
    <property type="match status" value="1"/>
</dbReference>
<evidence type="ECO:0000313" key="7">
    <source>
        <dbReference type="Proteomes" id="UP001583177"/>
    </source>
</evidence>
<feature type="compositionally biased region" description="Low complexity" evidence="3">
    <location>
        <begin position="398"/>
        <end position="414"/>
    </location>
</feature>
<feature type="compositionally biased region" description="Basic and acidic residues" evidence="3">
    <location>
        <begin position="613"/>
        <end position="625"/>
    </location>
</feature>
<dbReference type="Pfam" id="PF00512">
    <property type="entry name" value="HisKA"/>
    <property type="match status" value="1"/>
</dbReference>
<protein>
    <recommendedName>
        <fullName evidence="8">Hsp90-like protein</fullName>
    </recommendedName>
</protein>
<dbReference type="InterPro" id="IPR029016">
    <property type="entry name" value="GAF-like_dom_sf"/>
</dbReference>
<feature type="modified residue" description="4-aspartylphosphate" evidence="2">
    <location>
        <position position="1342"/>
    </location>
</feature>
<feature type="region of interest" description="Disordered" evidence="3">
    <location>
        <begin position="1236"/>
        <end position="1267"/>
    </location>
</feature>
<dbReference type="InterPro" id="IPR003594">
    <property type="entry name" value="HATPase_dom"/>
</dbReference>
<feature type="domain" description="Histidine kinase" evidence="4">
    <location>
        <begin position="723"/>
        <end position="1005"/>
    </location>
</feature>
<evidence type="ECO:0000256" key="3">
    <source>
        <dbReference type="SAM" id="MobiDB-lite"/>
    </source>
</evidence>
<name>A0ABR3WLR1_9PEZI</name>
<dbReference type="InterPro" id="IPR001789">
    <property type="entry name" value="Sig_transdc_resp-reg_receiver"/>
</dbReference>
<reference evidence="6 7" key="1">
    <citation type="journal article" date="2024" name="IMA Fungus">
        <title>IMA Genome - F19 : A genome assembly and annotation guide to empower mycologists, including annotated draft genome sequences of Ceratocystis pirilliformis, Diaporthe australafricana, Fusarium ophioides, Paecilomyces lecythidis, and Sporothrix stenoceras.</title>
        <authorList>
            <person name="Aylward J."/>
            <person name="Wilson A.M."/>
            <person name="Visagie C.M."/>
            <person name="Spraker J."/>
            <person name="Barnes I."/>
            <person name="Buitendag C."/>
            <person name="Ceriani C."/>
            <person name="Del Mar Angel L."/>
            <person name="du Plessis D."/>
            <person name="Fuchs T."/>
            <person name="Gasser K."/>
            <person name="Kramer D."/>
            <person name="Li W."/>
            <person name="Munsamy K."/>
            <person name="Piso A."/>
            <person name="Price J.L."/>
            <person name="Sonnekus B."/>
            <person name="Thomas C."/>
            <person name="van der Nest A."/>
            <person name="van Dijk A."/>
            <person name="van Heerden A."/>
            <person name="van Vuuren N."/>
            <person name="Yilmaz N."/>
            <person name="Duong T.A."/>
            <person name="van der Merwe N.A."/>
            <person name="Wingfield M.J."/>
            <person name="Wingfield B.D."/>
        </authorList>
    </citation>
    <scope>NUCLEOTIDE SEQUENCE [LARGE SCALE GENOMIC DNA]</scope>
    <source>
        <strain evidence="6 7">CMW 18300</strain>
    </source>
</reference>
<dbReference type="PROSITE" id="PS50109">
    <property type="entry name" value="HIS_KIN"/>
    <property type="match status" value="1"/>
</dbReference>
<dbReference type="InterPro" id="IPR050956">
    <property type="entry name" value="2C_system_His_kinase"/>
</dbReference>
<evidence type="ECO:0000259" key="4">
    <source>
        <dbReference type="PROSITE" id="PS50109"/>
    </source>
</evidence>
<dbReference type="InterPro" id="IPR036097">
    <property type="entry name" value="HisK_dim/P_sf"/>
</dbReference>
<dbReference type="Gene3D" id="1.10.287.130">
    <property type="match status" value="1"/>
</dbReference>
<evidence type="ECO:0000259" key="5">
    <source>
        <dbReference type="PROSITE" id="PS50110"/>
    </source>
</evidence>
<dbReference type="Gene3D" id="3.30.450.40">
    <property type="match status" value="1"/>
</dbReference>
<dbReference type="SUPFAM" id="SSF47384">
    <property type="entry name" value="Homodimeric domain of signal transducing histidine kinase"/>
    <property type="match status" value="1"/>
</dbReference>
<feature type="region of interest" description="Disordered" evidence="3">
    <location>
        <begin position="1"/>
        <end position="25"/>
    </location>
</feature>
<dbReference type="SUPFAM" id="SSF55781">
    <property type="entry name" value="GAF domain-like"/>
    <property type="match status" value="1"/>
</dbReference>
<keyword evidence="1 2" id="KW-0597">Phosphoprotein</keyword>
<gene>
    <name evidence="6" type="ORF">Daus18300_007603</name>
</gene>
<evidence type="ECO:0000313" key="6">
    <source>
        <dbReference type="EMBL" id="KAL1864586.1"/>
    </source>
</evidence>
<dbReference type="SMART" id="SM00388">
    <property type="entry name" value="HisKA"/>
    <property type="match status" value="1"/>
</dbReference>
<organism evidence="6 7">
    <name type="scientific">Diaporthe australafricana</name>
    <dbReference type="NCBI Taxonomy" id="127596"/>
    <lineage>
        <taxon>Eukaryota</taxon>
        <taxon>Fungi</taxon>
        <taxon>Dikarya</taxon>
        <taxon>Ascomycota</taxon>
        <taxon>Pezizomycotina</taxon>
        <taxon>Sordariomycetes</taxon>
        <taxon>Sordariomycetidae</taxon>
        <taxon>Diaporthales</taxon>
        <taxon>Diaporthaceae</taxon>
        <taxon>Diaporthe</taxon>
    </lineage>
</organism>
<dbReference type="PANTHER" id="PTHR43719">
    <property type="entry name" value="TWO-COMPONENT HISTIDINE KINASE"/>
    <property type="match status" value="1"/>
</dbReference>
<feature type="region of interest" description="Disordered" evidence="3">
    <location>
        <begin position="592"/>
        <end position="638"/>
    </location>
</feature>
<keyword evidence="7" id="KW-1185">Reference proteome</keyword>
<dbReference type="SMART" id="SM00448">
    <property type="entry name" value="REC"/>
    <property type="match status" value="1"/>
</dbReference>
<dbReference type="InterPro" id="IPR003661">
    <property type="entry name" value="HisK_dim/P_dom"/>
</dbReference>
<evidence type="ECO:0008006" key="8">
    <source>
        <dbReference type="Google" id="ProtNLM"/>
    </source>
</evidence>
<proteinExistence type="predicted"/>